<feature type="transmembrane region" description="Helical" evidence="7">
    <location>
        <begin position="285"/>
        <end position="309"/>
    </location>
</feature>
<evidence type="ECO:0000256" key="6">
    <source>
        <dbReference type="ARBA" id="ARBA00023136"/>
    </source>
</evidence>
<dbReference type="OrthoDB" id="3831435at2"/>
<feature type="transmembrane region" description="Helical" evidence="7">
    <location>
        <begin position="74"/>
        <end position="98"/>
    </location>
</feature>
<dbReference type="EMBL" id="CP011104">
    <property type="protein sequence ID" value="AKH63210.1"/>
    <property type="molecule type" value="Genomic_DNA"/>
</dbReference>
<feature type="transmembrane region" description="Helical" evidence="7">
    <location>
        <begin position="329"/>
        <end position="345"/>
    </location>
</feature>
<dbReference type="RefSeq" id="WP_046974498.1">
    <property type="nucleotide sequence ID" value="NZ_CAWQPG010000325.1"/>
</dbReference>
<dbReference type="Proteomes" id="UP000034866">
    <property type="component" value="Chromosome"/>
</dbReference>
<reference evidence="9" key="2">
    <citation type="submission" date="2015-03" db="EMBL/GenBank/DDBJ databases">
        <title>Genome sequence of Azospirillum thiophilum strain DSM 21654T.</title>
        <authorList>
            <person name="Kwak Y."/>
            <person name="Shin J.-H."/>
        </authorList>
    </citation>
    <scope>NUCLEOTIDE SEQUENCE [LARGE SCALE GENOMIC DNA]</scope>
    <source>
        <strain evidence="9">DSM 15199</strain>
    </source>
</reference>
<sequence length="409" mass="46063">MNNKFIKNLSGLLLSSLLSQILLLLSTPVLTRLFSPEELGIYASLSSILSILAVGACLRYEFSISASEKEREINSLVTLSCIISIIISFIIITIFAIFHIPEKIIIGNHIYYIPLGIITYGFYRAMSFNSIRKRQYREFSITKIAQTVTMISIQIIGGIASLGASSLILGQILGQSLGVLFLRKKSQYRLVIRKNEFRKIKLLAKKYYKFPVYDFPASLINTVSNELPQLFIMSAYGLKPAGFYLIASKISGAPITLLNQTVSSILQGYLKGTPASSFLKIKKTFYYLTLISILFATVTYLVGIPIITFIFGEEWYESGKYLLCLTPHLSGQIIYSSLSIYLSIYEHQKSNLFIQSTSIILRFTALLIGYLLGDIYLTLLLFSLTSFSLYLMSTAYILRLSFMRKRGLE</sequence>
<evidence type="ECO:0000313" key="8">
    <source>
        <dbReference type="EMBL" id="AKH63210.1"/>
    </source>
</evidence>
<feature type="transmembrane region" description="Helical" evidence="7">
    <location>
        <begin position="144"/>
        <end position="162"/>
    </location>
</feature>
<gene>
    <name evidence="8" type="ORF">VY86_07535</name>
</gene>
<dbReference type="InterPro" id="IPR050833">
    <property type="entry name" value="Poly_Biosynth_Transport"/>
</dbReference>
<reference evidence="8 9" key="1">
    <citation type="journal article" date="2015" name="J. Biotechnol.">
        <title>Complete genome sequence of Photorhabdus temperata subsp. thracensis 39-8(T), an entomopathogenic bacterium for the improved commercial bioinsecticide.</title>
        <authorList>
            <person name="Kwak Y."/>
            <person name="Shin J.H."/>
        </authorList>
    </citation>
    <scope>NUCLEOTIDE SEQUENCE [LARGE SCALE GENOMIC DNA]</scope>
    <source>
        <strain evidence="8 9">DSM 15199</strain>
    </source>
</reference>
<evidence type="ECO:0000256" key="5">
    <source>
        <dbReference type="ARBA" id="ARBA00022989"/>
    </source>
</evidence>
<evidence type="ECO:0000256" key="3">
    <source>
        <dbReference type="ARBA" id="ARBA00022475"/>
    </source>
</evidence>
<dbReference type="GO" id="GO:0005886">
    <property type="term" value="C:plasma membrane"/>
    <property type="evidence" value="ECO:0007669"/>
    <property type="project" value="UniProtKB-SubCell"/>
</dbReference>
<comment type="subcellular location">
    <subcellularLocation>
        <location evidence="1">Cell membrane</location>
        <topology evidence="1">Multi-pass membrane protein</topology>
    </subcellularLocation>
</comment>
<protein>
    <submittedName>
        <fullName evidence="8">WzxA protein</fullName>
    </submittedName>
</protein>
<dbReference type="PATRIC" id="fig|230089.6.peg.1659"/>
<dbReference type="STRING" id="230089.VY86_07535"/>
<feature type="transmembrane region" description="Helical" evidence="7">
    <location>
        <begin position="104"/>
        <end position="123"/>
    </location>
</feature>
<keyword evidence="4 7" id="KW-0812">Transmembrane</keyword>
<evidence type="ECO:0000256" key="2">
    <source>
        <dbReference type="ARBA" id="ARBA00007430"/>
    </source>
</evidence>
<accession>A0A0F7LKR8</accession>
<dbReference type="Pfam" id="PF13440">
    <property type="entry name" value="Polysacc_synt_3"/>
    <property type="match status" value="1"/>
</dbReference>
<name>A0A0F7LKR8_9GAMM</name>
<feature type="transmembrane region" description="Helical" evidence="7">
    <location>
        <begin position="41"/>
        <end position="62"/>
    </location>
</feature>
<keyword evidence="9" id="KW-1185">Reference proteome</keyword>
<feature type="transmembrane region" description="Helical" evidence="7">
    <location>
        <begin position="352"/>
        <end position="373"/>
    </location>
</feature>
<dbReference type="PANTHER" id="PTHR30250">
    <property type="entry name" value="PST FAMILY PREDICTED COLANIC ACID TRANSPORTER"/>
    <property type="match status" value="1"/>
</dbReference>
<evidence type="ECO:0000256" key="1">
    <source>
        <dbReference type="ARBA" id="ARBA00004651"/>
    </source>
</evidence>
<dbReference type="KEGG" id="ptt:VY86_07535"/>
<keyword evidence="6 7" id="KW-0472">Membrane</keyword>
<evidence type="ECO:0000256" key="4">
    <source>
        <dbReference type="ARBA" id="ARBA00022692"/>
    </source>
</evidence>
<evidence type="ECO:0000256" key="7">
    <source>
        <dbReference type="SAM" id="Phobius"/>
    </source>
</evidence>
<feature type="transmembrane region" description="Helical" evidence="7">
    <location>
        <begin position="379"/>
        <end position="398"/>
    </location>
</feature>
<evidence type="ECO:0000313" key="9">
    <source>
        <dbReference type="Proteomes" id="UP000034866"/>
    </source>
</evidence>
<dbReference type="AlphaFoldDB" id="A0A0F7LKR8"/>
<comment type="similarity">
    <text evidence="2">Belongs to the polysaccharide synthase family.</text>
</comment>
<feature type="transmembrane region" description="Helical" evidence="7">
    <location>
        <begin position="168"/>
        <end position="184"/>
    </location>
</feature>
<organism evidence="8 9">
    <name type="scientific">Photorhabdus thracensis</name>
    <dbReference type="NCBI Taxonomy" id="230089"/>
    <lineage>
        <taxon>Bacteria</taxon>
        <taxon>Pseudomonadati</taxon>
        <taxon>Pseudomonadota</taxon>
        <taxon>Gammaproteobacteria</taxon>
        <taxon>Enterobacterales</taxon>
        <taxon>Morganellaceae</taxon>
        <taxon>Photorhabdus</taxon>
    </lineage>
</organism>
<proteinExistence type="inferred from homology"/>
<keyword evidence="5 7" id="KW-1133">Transmembrane helix</keyword>
<dbReference type="PANTHER" id="PTHR30250:SF10">
    <property type="entry name" value="LIPOPOLYSACCHARIDE BIOSYNTHESIS PROTEIN WZXC"/>
    <property type="match status" value="1"/>
</dbReference>
<keyword evidence="3" id="KW-1003">Cell membrane</keyword>